<evidence type="ECO:0000313" key="2">
    <source>
        <dbReference type="EMBL" id="MCH93813.1"/>
    </source>
</evidence>
<comment type="caution">
    <text evidence="2">The sequence shown here is derived from an EMBL/GenBank/DDBJ whole genome shotgun (WGS) entry which is preliminary data.</text>
</comment>
<accession>A0A392N2K5</accession>
<protein>
    <submittedName>
        <fullName evidence="2">Uncharacterized protein</fullName>
    </submittedName>
</protein>
<proteinExistence type="predicted"/>
<feature type="region of interest" description="Disordered" evidence="1">
    <location>
        <begin position="1"/>
        <end position="63"/>
    </location>
</feature>
<name>A0A392N2K5_9FABA</name>
<dbReference type="EMBL" id="LXQA010025844">
    <property type="protein sequence ID" value="MCH93813.1"/>
    <property type="molecule type" value="Genomic_DNA"/>
</dbReference>
<evidence type="ECO:0000256" key="1">
    <source>
        <dbReference type="SAM" id="MobiDB-lite"/>
    </source>
</evidence>
<feature type="compositionally biased region" description="Basic and acidic residues" evidence="1">
    <location>
        <begin position="27"/>
        <end position="42"/>
    </location>
</feature>
<dbReference type="AlphaFoldDB" id="A0A392N2K5"/>
<evidence type="ECO:0000313" key="3">
    <source>
        <dbReference type="Proteomes" id="UP000265520"/>
    </source>
</evidence>
<keyword evidence="3" id="KW-1185">Reference proteome</keyword>
<sequence length="287" mass="33172">SPEQENATTDPEKIHDVETSPESVEIPSEKPTSEKLPSDQRIPKLPYEQTPPEQPTSEQNTEPIPEQISEQTLENTVILNDSEFDSSTKSENFPEAPPVINPELVKICNNIFLRMKKLYKLRYSYTEPYQYLELWDTLRNEINKDLDKIQNGDLNELMTFQKNTREWVEGVNKEFETAQLKKKGRLLTDNFFDETTVTNQVWKENIGLLDSELSMHLKFSLEPKTLFVNKDIIENSEYEAFKTEVKEKLSAQESQISEIVQTHKIMAAKQDDMSADLKAILAILSQK</sequence>
<reference evidence="2 3" key="1">
    <citation type="journal article" date="2018" name="Front. Plant Sci.">
        <title>Red Clover (Trifolium pratense) and Zigzag Clover (T. medium) - A Picture of Genomic Similarities and Differences.</title>
        <authorList>
            <person name="Dluhosova J."/>
            <person name="Istvanek J."/>
            <person name="Nedelnik J."/>
            <person name="Repkova J."/>
        </authorList>
    </citation>
    <scope>NUCLEOTIDE SEQUENCE [LARGE SCALE GENOMIC DNA]</scope>
    <source>
        <strain evidence="3">cv. 10/8</strain>
        <tissue evidence="2">Leaf</tissue>
    </source>
</reference>
<organism evidence="2 3">
    <name type="scientific">Trifolium medium</name>
    <dbReference type="NCBI Taxonomy" id="97028"/>
    <lineage>
        <taxon>Eukaryota</taxon>
        <taxon>Viridiplantae</taxon>
        <taxon>Streptophyta</taxon>
        <taxon>Embryophyta</taxon>
        <taxon>Tracheophyta</taxon>
        <taxon>Spermatophyta</taxon>
        <taxon>Magnoliopsida</taxon>
        <taxon>eudicotyledons</taxon>
        <taxon>Gunneridae</taxon>
        <taxon>Pentapetalae</taxon>
        <taxon>rosids</taxon>
        <taxon>fabids</taxon>
        <taxon>Fabales</taxon>
        <taxon>Fabaceae</taxon>
        <taxon>Papilionoideae</taxon>
        <taxon>50 kb inversion clade</taxon>
        <taxon>NPAAA clade</taxon>
        <taxon>Hologalegina</taxon>
        <taxon>IRL clade</taxon>
        <taxon>Trifolieae</taxon>
        <taxon>Trifolium</taxon>
    </lineage>
</organism>
<feature type="non-terminal residue" evidence="2">
    <location>
        <position position="1"/>
    </location>
</feature>
<dbReference type="Proteomes" id="UP000265520">
    <property type="component" value="Unassembled WGS sequence"/>
</dbReference>